<dbReference type="InterPro" id="IPR051459">
    <property type="entry name" value="Cytochrome_c-type_DH"/>
</dbReference>
<dbReference type="InterPro" id="IPR009056">
    <property type="entry name" value="Cyt_c-like_dom"/>
</dbReference>
<dbReference type="Proteomes" id="UP000680020">
    <property type="component" value="Unassembled WGS sequence"/>
</dbReference>
<evidence type="ECO:0000256" key="12">
    <source>
        <dbReference type="SAM" id="SignalP"/>
    </source>
</evidence>
<keyword evidence="8 11" id="KW-0472">Membrane</keyword>
<feature type="domain" description="Cytochrome c" evidence="13">
    <location>
        <begin position="23"/>
        <end position="126"/>
    </location>
</feature>
<dbReference type="AlphaFoldDB" id="A0AB35C1T7"/>
<dbReference type="InterPro" id="IPR014353">
    <property type="entry name" value="Membr-bd_ADH_cyt_c"/>
</dbReference>
<sequence length="431" mass="48091">MRKLLTLLSATLLWSTLTIASANPMSRGEYLAHAGDCMACHTQNPDQPYGGGHGLASPIGTIYATNISPDTTYGIGHYTYEDFAKAMRDGVRPNGEALYPAMPFVSYAKINDEDMHALYDYFMHEVAPVAMPNRTNEIEWPLNLRFPMTIWNQLFTSPELYQYDETKSAEYNRGAYLVQGLGHCGTCHTPRSIALVEEGLTEASPKFLAGGQVGHWYAPSLRHLGEIDENELLKLLKDGRNEQHSFAGPMSEVTSFSLRHLTDDDLMSMIIYLKEIQLPMPTRFRGADHVKPSDEGMRLYQNLCSTCHGDQGQGEKNVVPALRDRGYGTKGDAMNVALVMIEGAQTAHRADRLPYEMPAYANRLTDEEITQITNVIVDNEAWNNDGVPLAERDIKTLKAEPFVASGWWVMAGGIIAVCVLILLLLRWRRTS</sequence>
<evidence type="ECO:0000256" key="4">
    <source>
        <dbReference type="ARBA" id="ARBA00022723"/>
    </source>
</evidence>
<keyword evidence="3 9" id="KW-0349">Heme</keyword>
<dbReference type="EMBL" id="JAGIBU010000008">
    <property type="protein sequence ID" value="MBS7825177.1"/>
    <property type="molecule type" value="Genomic_DNA"/>
</dbReference>
<dbReference type="PROSITE" id="PS51007">
    <property type="entry name" value="CYTC"/>
    <property type="match status" value="3"/>
</dbReference>
<evidence type="ECO:0000259" key="13">
    <source>
        <dbReference type="PROSITE" id="PS51007"/>
    </source>
</evidence>
<dbReference type="SUPFAM" id="SSF46626">
    <property type="entry name" value="Cytochrome c"/>
    <property type="match status" value="3"/>
</dbReference>
<feature type="transmembrane region" description="Helical" evidence="11">
    <location>
        <begin position="405"/>
        <end position="425"/>
    </location>
</feature>
<protein>
    <submittedName>
        <fullName evidence="14">Cytochrome c</fullName>
    </submittedName>
</protein>
<dbReference type="Pfam" id="PF13442">
    <property type="entry name" value="Cytochrome_CBB3"/>
    <property type="match status" value="1"/>
</dbReference>
<feature type="binding site" description="covalent" evidence="9">
    <location>
        <position position="40"/>
    </location>
    <ligand>
        <name>heme c</name>
        <dbReference type="ChEBI" id="CHEBI:61717"/>
        <label>1</label>
    </ligand>
</feature>
<evidence type="ECO:0000313" key="14">
    <source>
        <dbReference type="EMBL" id="MBS7825177.1"/>
    </source>
</evidence>
<proteinExistence type="predicted"/>
<evidence type="ECO:0000256" key="10">
    <source>
        <dbReference type="PIRSR" id="PIRSR000018-51"/>
    </source>
</evidence>
<organism evidence="14 15">
    <name type="scientific">Wohlfahrtiimonas chitiniclastica</name>
    <dbReference type="NCBI Taxonomy" id="400946"/>
    <lineage>
        <taxon>Bacteria</taxon>
        <taxon>Pseudomonadati</taxon>
        <taxon>Pseudomonadota</taxon>
        <taxon>Gammaproteobacteria</taxon>
        <taxon>Cardiobacteriales</taxon>
        <taxon>Ignatzschineriaceae</taxon>
        <taxon>Wohlfahrtiimonas</taxon>
    </lineage>
</organism>
<feature type="chain" id="PRO_5044263865" evidence="12">
    <location>
        <begin position="23"/>
        <end position="431"/>
    </location>
</feature>
<keyword evidence="5 12" id="KW-0732">Signal</keyword>
<feature type="binding site" description="covalent" evidence="9">
    <location>
        <position position="184"/>
    </location>
    <ligand>
        <name>heme c</name>
        <dbReference type="ChEBI" id="CHEBI:61717"/>
        <label>2</label>
    </ligand>
</feature>
<dbReference type="PANTHER" id="PTHR35008">
    <property type="entry name" value="BLL4482 PROTEIN-RELATED"/>
    <property type="match status" value="1"/>
</dbReference>
<evidence type="ECO:0000313" key="15">
    <source>
        <dbReference type="Proteomes" id="UP000680020"/>
    </source>
</evidence>
<name>A0AB35C1T7_9GAMM</name>
<comment type="subcellular location">
    <subcellularLocation>
        <location evidence="1">Cell membrane</location>
    </subcellularLocation>
</comment>
<evidence type="ECO:0000256" key="3">
    <source>
        <dbReference type="ARBA" id="ARBA00022617"/>
    </source>
</evidence>
<feature type="binding site" description="axial binding residue" evidence="10">
    <location>
        <position position="41"/>
    </location>
    <ligand>
        <name>heme c</name>
        <dbReference type="ChEBI" id="CHEBI:61717"/>
        <label>1</label>
    </ligand>
    <ligandPart>
        <name>Fe</name>
        <dbReference type="ChEBI" id="CHEBI:18248"/>
    </ligandPart>
</feature>
<feature type="binding site" description="covalent" evidence="9">
    <location>
        <position position="187"/>
    </location>
    <ligand>
        <name>heme c</name>
        <dbReference type="ChEBI" id="CHEBI:61717"/>
        <label>2</label>
    </ligand>
</feature>
<evidence type="ECO:0000256" key="1">
    <source>
        <dbReference type="ARBA" id="ARBA00004236"/>
    </source>
</evidence>
<feature type="binding site" description="axial binding residue" evidence="10">
    <location>
        <position position="188"/>
    </location>
    <ligand>
        <name>heme c</name>
        <dbReference type="ChEBI" id="CHEBI:61717"/>
        <label>2</label>
    </ligand>
    <ligandPart>
        <name>Fe</name>
        <dbReference type="ChEBI" id="CHEBI:18248"/>
    </ligandPart>
</feature>
<keyword evidence="11" id="KW-0812">Transmembrane</keyword>
<dbReference type="GO" id="GO:0005506">
    <property type="term" value="F:iron ion binding"/>
    <property type="evidence" value="ECO:0007669"/>
    <property type="project" value="InterPro"/>
</dbReference>
<keyword evidence="2" id="KW-1003">Cell membrane</keyword>
<keyword evidence="11" id="KW-1133">Transmembrane helix</keyword>
<feature type="binding site" description="covalent" evidence="9">
    <location>
        <position position="307"/>
    </location>
    <ligand>
        <name>heme c</name>
        <dbReference type="ChEBI" id="CHEBI:61717"/>
        <label>3</label>
    </ligand>
</feature>
<dbReference type="RefSeq" id="WP_213404206.1">
    <property type="nucleotide sequence ID" value="NZ_JAGIBT010000009.1"/>
</dbReference>
<dbReference type="InterPro" id="IPR036909">
    <property type="entry name" value="Cyt_c-like_dom_sf"/>
</dbReference>
<feature type="signal peptide" evidence="12">
    <location>
        <begin position="1"/>
        <end position="22"/>
    </location>
</feature>
<evidence type="ECO:0000256" key="5">
    <source>
        <dbReference type="ARBA" id="ARBA00022729"/>
    </source>
</evidence>
<feature type="domain" description="Cytochrome c" evidence="13">
    <location>
        <begin position="291"/>
        <end position="380"/>
    </location>
</feature>
<evidence type="ECO:0000256" key="2">
    <source>
        <dbReference type="ARBA" id="ARBA00022475"/>
    </source>
</evidence>
<feature type="binding site" description="axial binding residue" evidence="10">
    <location>
        <position position="308"/>
    </location>
    <ligand>
        <name>heme c</name>
        <dbReference type="ChEBI" id="CHEBI:61717"/>
        <label>3</label>
    </ligand>
    <ligandPart>
        <name>Fe</name>
        <dbReference type="ChEBI" id="CHEBI:18248"/>
    </ligandPart>
</feature>
<feature type="binding site" description="covalent" evidence="9">
    <location>
        <position position="37"/>
    </location>
    <ligand>
        <name>heme c</name>
        <dbReference type="ChEBI" id="CHEBI:61717"/>
        <label>1</label>
    </ligand>
</feature>
<dbReference type="GO" id="GO:0009055">
    <property type="term" value="F:electron transfer activity"/>
    <property type="evidence" value="ECO:0007669"/>
    <property type="project" value="InterPro"/>
</dbReference>
<gene>
    <name evidence="14" type="ORF">J7561_08170</name>
</gene>
<feature type="binding site" description="covalent" evidence="9">
    <location>
        <position position="304"/>
    </location>
    <ligand>
        <name>heme c</name>
        <dbReference type="ChEBI" id="CHEBI:61717"/>
        <label>3</label>
    </ligand>
</feature>
<dbReference type="PANTHER" id="PTHR35008:SF8">
    <property type="entry name" value="ALCOHOL DEHYDROGENASE CYTOCHROME C SUBUNIT"/>
    <property type="match status" value="1"/>
</dbReference>
<accession>A0AB35C1T7</accession>
<evidence type="ECO:0000256" key="6">
    <source>
        <dbReference type="ARBA" id="ARBA00022737"/>
    </source>
</evidence>
<feature type="domain" description="Cytochrome c" evidence="13">
    <location>
        <begin position="169"/>
        <end position="277"/>
    </location>
</feature>
<evidence type="ECO:0000256" key="9">
    <source>
        <dbReference type="PIRSR" id="PIRSR000018-50"/>
    </source>
</evidence>
<keyword evidence="6" id="KW-0677">Repeat</keyword>
<evidence type="ECO:0000256" key="8">
    <source>
        <dbReference type="ARBA" id="ARBA00023136"/>
    </source>
</evidence>
<dbReference type="GO" id="GO:0016614">
    <property type="term" value="F:oxidoreductase activity, acting on CH-OH group of donors"/>
    <property type="evidence" value="ECO:0007669"/>
    <property type="project" value="InterPro"/>
</dbReference>
<keyword evidence="7 10" id="KW-0408">Iron</keyword>
<keyword evidence="4 10" id="KW-0479">Metal-binding</keyword>
<reference evidence="14" key="1">
    <citation type="submission" date="2021-03" db="EMBL/GenBank/DDBJ databases">
        <title>Identification and antibiotic profiling of Wohlfahrtiimonas chitiniclastica, an underestimated human pathogen.</title>
        <authorList>
            <person name="Kopf A."/>
            <person name="Bunk B."/>
            <person name="Coldewey S."/>
            <person name="Gunzer F."/>
            <person name="Riedel T."/>
            <person name="Schroettner P."/>
        </authorList>
    </citation>
    <scope>NUCLEOTIDE SEQUENCE</scope>
    <source>
        <strain evidence="14">DSM 100917</strain>
    </source>
</reference>
<dbReference type="GO" id="GO:0020037">
    <property type="term" value="F:heme binding"/>
    <property type="evidence" value="ECO:0007669"/>
    <property type="project" value="InterPro"/>
</dbReference>
<evidence type="ECO:0000256" key="7">
    <source>
        <dbReference type="ARBA" id="ARBA00023004"/>
    </source>
</evidence>
<comment type="cofactor">
    <cofactor evidence="9">
        <name>heme c</name>
        <dbReference type="ChEBI" id="CHEBI:61717"/>
    </cofactor>
    <text evidence="9">Binds 3 heme c groups covalently per subunit.</text>
</comment>
<dbReference type="PIRSF" id="PIRSF000018">
    <property type="entry name" value="Mb_ADH_cyt_c"/>
    <property type="match status" value="1"/>
</dbReference>
<dbReference type="Gene3D" id="1.10.760.10">
    <property type="entry name" value="Cytochrome c-like domain"/>
    <property type="match status" value="2"/>
</dbReference>
<evidence type="ECO:0000256" key="11">
    <source>
        <dbReference type="SAM" id="Phobius"/>
    </source>
</evidence>
<dbReference type="GO" id="GO:0005886">
    <property type="term" value="C:plasma membrane"/>
    <property type="evidence" value="ECO:0007669"/>
    <property type="project" value="UniProtKB-SubCell"/>
</dbReference>
<comment type="caution">
    <text evidence="14">The sequence shown here is derived from an EMBL/GenBank/DDBJ whole genome shotgun (WGS) entry which is preliminary data.</text>
</comment>